<protein>
    <recommendedName>
        <fullName evidence="4">Secreted protein</fullName>
    </recommendedName>
</protein>
<dbReference type="WBParaSite" id="TREG1_111380.1">
    <property type="protein sequence ID" value="TREG1_111380.1"/>
    <property type="gene ID" value="TREG1_111380"/>
</dbReference>
<reference evidence="3" key="2">
    <citation type="submission" date="2023-11" db="UniProtKB">
        <authorList>
            <consortium name="WormBaseParasite"/>
        </authorList>
    </citation>
    <scope>IDENTIFICATION</scope>
</reference>
<feature type="chain" id="PRO_5041637048" description="Secreted protein" evidence="1">
    <location>
        <begin position="20"/>
        <end position="71"/>
    </location>
</feature>
<keyword evidence="1" id="KW-0732">Signal</keyword>
<sequence length="71" mass="8277">MWIISVLLLAYLLLRPVTPSSLRFGREADSKFKDLWEKWMGTLTKFFQVTCTLQKLWDLFGGKFLATSSNM</sequence>
<name>A0AA85IPK3_TRIRE</name>
<evidence type="ECO:0000256" key="1">
    <source>
        <dbReference type="SAM" id="SignalP"/>
    </source>
</evidence>
<feature type="signal peptide" evidence="1">
    <location>
        <begin position="1"/>
        <end position="19"/>
    </location>
</feature>
<organism evidence="2 3">
    <name type="scientific">Trichobilharzia regenti</name>
    <name type="common">Nasal bird schistosome</name>
    <dbReference type="NCBI Taxonomy" id="157069"/>
    <lineage>
        <taxon>Eukaryota</taxon>
        <taxon>Metazoa</taxon>
        <taxon>Spiralia</taxon>
        <taxon>Lophotrochozoa</taxon>
        <taxon>Platyhelminthes</taxon>
        <taxon>Trematoda</taxon>
        <taxon>Digenea</taxon>
        <taxon>Strigeidida</taxon>
        <taxon>Schistosomatoidea</taxon>
        <taxon>Schistosomatidae</taxon>
        <taxon>Trichobilharzia</taxon>
    </lineage>
</organism>
<dbReference type="Proteomes" id="UP000050795">
    <property type="component" value="Unassembled WGS sequence"/>
</dbReference>
<proteinExistence type="predicted"/>
<reference evidence="2" key="1">
    <citation type="submission" date="2022-06" db="EMBL/GenBank/DDBJ databases">
        <authorList>
            <person name="Berger JAMES D."/>
            <person name="Berger JAMES D."/>
        </authorList>
    </citation>
    <scope>NUCLEOTIDE SEQUENCE [LARGE SCALE GENOMIC DNA]</scope>
</reference>
<accession>A0AA85IPK3</accession>
<evidence type="ECO:0000313" key="2">
    <source>
        <dbReference type="Proteomes" id="UP000050795"/>
    </source>
</evidence>
<keyword evidence="2" id="KW-1185">Reference proteome</keyword>
<evidence type="ECO:0008006" key="4">
    <source>
        <dbReference type="Google" id="ProtNLM"/>
    </source>
</evidence>
<evidence type="ECO:0000313" key="3">
    <source>
        <dbReference type="WBParaSite" id="TREG1_111380.1"/>
    </source>
</evidence>
<dbReference type="AlphaFoldDB" id="A0AA85IPK3"/>